<evidence type="ECO:0000313" key="4">
    <source>
        <dbReference type="Proteomes" id="UP000095767"/>
    </source>
</evidence>
<dbReference type="Proteomes" id="UP000095767">
    <property type="component" value="Unassembled WGS sequence"/>
</dbReference>
<keyword evidence="4" id="KW-1185">Reference proteome</keyword>
<sequence>MVVHGAIIGCGILAYSIMGVGKYVVLRYLLSNARWWLEEYKFDGFRFDGVTSMMYTHHGLQVAFTGNYGEYFGFATDVDAVVYLMLVNDLIHGLYPEAVAIGEDVSGMPTFCIPVQDGGVGFDYRLHMAVADKWIELLKMACTSQLLFVQDMYDFMALDRPSTPRIDRGIALHKMIRLVTMGLGGDGYLNFMGNEFGHPEWIDFPRGPQSLPNGSVLPGNNYSFDKCRRRFDLVSLTMLLYSFNISRPAIYFFVNLGKDQEEMQIILDIVFMTTDHQYVSRKHEVDKVIIFERGDLVFVFNFHWSNSYFDYRVGCFKPGKYKIVLDSDDGLFGGFSRLDHDAEYFTAVSIGS</sequence>
<dbReference type="GO" id="GO:0043169">
    <property type="term" value="F:cation binding"/>
    <property type="evidence" value="ECO:0007669"/>
    <property type="project" value="InterPro"/>
</dbReference>
<dbReference type="GO" id="GO:0005982">
    <property type="term" value="P:starch metabolic process"/>
    <property type="evidence" value="ECO:0007669"/>
    <property type="project" value="TreeGrafter"/>
</dbReference>
<evidence type="ECO:0000256" key="1">
    <source>
        <dbReference type="SAM" id="Phobius"/>
    </source>
</evidence>
<feature type="transmembrane region" description="Helical" evidence="1">
    <location>
        <begin position="6"/>
        <end position="25"/>
    </location>
</feature>
<dbReference type="Gene3D" id="2.60.40.1180">
    <property type="entry name" value="Golgi alpha-mannosidase II"/>
    <property type="match status" value="1"/>
</dbReference>
<dbReference type="GO" id="GO:0003844">
    <property type="term" value="F:1,4-alpha-glucan branching enzyme activity"/>
    <property type="evidence" value="ECO:0007669"/>
    <property type="project" value="TreeGrafter"/>
</dbReference>
<dbReference type="GO" id="GO:0005737">
    <property type="term" value="C:cytoplasm"/>
    <property type="evidence" value="ECO:0007669"/>
    <property type="project" value="TreeGrafter"/>
</dbReference>
<dbReference type="PANTHER" id="PTHR43651:SF3">
    <property type="entry name" value="1,4-ALPHA-GLUCAN-BRANCHING ENZYME"/>
    <property type="match status" value="1"/>
</dbReference>
<evidence type="ECO:0000313" key="3">
    <source>
        <dbReference type="EMBL" id="OEL19740.1"/>
    </source>
</evidence>
<dbReference type="InterPro" id="IPR006048">
    <property type="entry name" value="A-amylase/branching_C"/>
</dbReference>
<protein>
    <submittedName>
        <fullName evidence="3">1,4-alpha-glucan-branching enzyme 2, chloroplastic/amyloplastic</fullName>
    </submittedName>
</protein>
<dbReference type="PANTHER" id="PTHR43651">
    <property type="entry name" value="1,4-ALPHA-GLUCAN-BRANCHING ENZYME"/>
    <property type="match status" value="1"/>
</dbReference>
<evidence type="ECO:0000259" key="2">
    <source>
        <dbReference type="Pfam" id="PF02806"/>
    </source>
</evidence>
<organism evidence="3 4">
    <name type="scientific">Dichanthelium oligosanthes</name>
    <dbReference type="NCBI Taxonomy" id="888268"/>
    <lineage>
        <taxon>Eukaryota</taxon>
        <taxon>Viridiplantae</taxon>
        <taxon>Streptophyta</taxon>
        <taxon>Embryophyta</taxon>
        <taxon>Tracheophyta</taxon>
        <taxon>Spermatophyta</taxon>
        <taxon>Magnoliopsida</taxon>
        <taxon>Liliopsida</taxon>
        <taxon>Poales</taxon>
        <taxon>Poaceae</taxon>
        <taxon>PACMAD clade</taxon>
        <taxon>Panicoideae</taxon>
        <taxon>Panicodae</taxon>
        <taxon>Paniceae</taxon>
        <taxon>Dichantheliinae</taxon>
        <taxon>Dichanthelium</taxon>
    </lineage>
</organism>
<dbReference type="Pfam" id="PF02806">
    <property type="entry name" value="Alpha-amylase_C"/>
    <property type="match status" value="1"/>
</dbReference>
<name>A0A1E5V3L4_9POAL</name>
<dbReference type="FunFam" id="2.60.40.1180:FF:000003">
    <property type="entry name" value="1,4-alpha-glucan-branching enzyme, chloroplastic/amyloplastic"/>
    <property type="match status" value="1"/>
</dbReference>
<comment type="caution">
    <text evidence="3">The sequence shown here is derived from an EMBL/GenBank/DDBJ whole genome shotgun (WGS) entry which is preliminary data.</text>
</comment>
<dbReference type="SUPFAM" id="SSF51445">
    <property type="entry name" value="(Trans)glycosidases"/>
    <property type="match status" value="1"/>
</dbReference>
<gene>
    <name evidence="3" type="ORF">BAE44_0019241</name>
</gene>
<proteinExistence type="predicted"/>
<dbReference type="InterPro" id="IPR013780">
    <property type="entry name" value="Glyco_hydro_b"/>
</dbReference>
<dbReference type="Gene3D" id="3.20.20.80">
    <property type="entry name" value="Glycosidases"/>
    <property type="match status" value="1"/>
</dbReference>
<dbReference type="InterPro" id="IPR017853">
    <property type="entry name" value="GH"/>
</dbReference>
<accession>A0A1E5V3L4</accession>
<keyword evidence="1" id="KW-0812">Transmembrane</keyword>
<feature type="domain" description="Alpha-amylase/branching enzyme C-terminal all beta" evidence="2">
    <location>
        <begin position="278"/>
        <end position="346"/>
    </location>
</feature>
<keyword evidence="1" id="KW-1133">Transmembrane helix</keyword>
<dbReference type="AlphaFoldDB" id="A0A1E5V3L4"/>
<dbReference type="SUPFAM" id="SSF51011">
    <property type="entry name" value="Glycosyl hydrolase domain"/>
    <property type="match status" value="1"/>
</dbReference>
<keyword evidence="1" id="KW-0472">Membrane</keyword>
<dbReference type="OrthoDB" id="196493at2759"/>
<reference evidence="3 4" key="1">
    <citation type="submission" date="2016-09" db="EMBL/GenBank/DDBJ databases">
        <title>The draft genome of Dichanthelium oligosanthes: A C3 panicoid grass species.</title>
        <authorList>
            <person name="Studer A.J."/>
            <person name="Schnable J.C."/>
            <person name="Brutnell T.P."/>
        </authorList>
    </citation>
    <scope>NUCLEOTIDE SEQUENCE [LARGE SCALE GENOMIC DNA]</scope>
    <source>
        <strain evidence="4">cv. Kellogg 1175</strain>
        <tissue evidence="3">Leaf</tissue>
    </source>
</reference>
<dbReference type="EMBL" id="LWDX02052709">
    <property type="protein sequence ID" value="OEL19740.1"/>
    <property type="molecule type" value="Genomic_DNA"/>
</dbReference>
<dbReference type="STRING" id="888268.A0A1E5V3L4"/>